<gene>
    <name evidence="3" type="ORF">Cflav_PD0591</name>
</gene>
<evidence type="ECO:0000313" key="4">
    <source>
        <dbReference type="Proteomes" id="UP000003688"/>
    </source>
</evidence>
<comment type="caution">
    <text evidence="3">The sequence shown here is derived from an EMBL/GenBank/DDBJ whole genome shotgun (WGS) entry which is preliminary data.</text>
</comment>
<sequence length="227" mass="24568" precursor="true">MKNSFKILLLVAMAVLASPFQLHADEKGTTILGGLSSTALGGSVNTSIQGDMTLEVCTNVPVSYVQSLKARRQQMITRFKSVYLSNHGFGRNQQVISMQAMFNHLLATNRFSSATFSFDGFAYYDMPGALSGQYGTLLMPDMKVLRLTKKQFAKSVPVSAPQLPANPQPGIGPQTNPPSVVVDVGMELGRDTSLHNYSPPLPPTTFYPGNQLPVPPVPNRPPSPMMP</sequence>
<organism evidence="3 4">
    <name type="scientific">Pedosphaera parvula (strain Ellin514)</name>
    <dbReference type="NCBI Taxonomy" id="320771"/>
    <lineage>
        <taxon>Bacteria</taxon>
        <taxon>Pseudomonadati</taxon>
        <taxon>Verrucomicrobiota</taxon>
        <taxon>Pedosphaerae</taxon>
        <taxon>Pedosphaerales</taxon>
        <taxon>Pedosphaeraceae</taxon>
        <taxon>Pedosphaera</taxon>
    </lineage>
</organism>
<evidence type="ECO:0000313" key="3">
    <source>
        <dbReference type="EMBL" id="EEF57541.1"/>
    </source>
</evidence>
<keyword evidence="4" id="KW-1185">Reference proteome</keyword>
<feature type="chain" id="PRO_5002894590" evidence="2">
    <location>
        <begin position="25"/>
        <end position="227"/>
    </location>
</feature>
<proteinExistence type="predicted"/>
<dbReference type="RefSeq" id="WP_007418403.1">
    <property type="nucleotide sequence ID" value="NZ_ABOX02000064.1"/>
</dbReference>
<evidence type="ECO:0000256" key="2">
    <source>
        <dbReference type="SAM" id="SignalP"/>
    </source>
</evidence>
<protein>
    <submittedName>
        <fullName evidence="3">Uncharacterized protein</fullName>
    </submittedName>
</protein>
<evidence type="ECO:0000256" key="1">
    <source>
        <dbReference type="SAM" id="MobiDB-lite"/>
    </source>
</evidence>
<feature type="region of interest" description="Disordered" evidence="1">
    <location>
        <begin position="192"/>
        <end position="227"/>
    </location>
</feature>
<accession>B9XRH0</accession>
<feature type="compositionally biased region" description="Pro residues" evidence="1">
    <location>
        <begin position="213"/>
        <end position="227"/>
    </location>
</feature>
<feature type="signal peptide" evidence="2">
    <location>
        <begin position="1"/>
        <end position="24"/>
    </location>
</feature>
<reference evidence="3 4" key="1">
    <citation type="journal article" date="2011" name="J. Bacteriol.">
        <title>Genome sequence of 'Pedosphaera parvula' Ellin514, an aerobic Verrucomicrobial isolate from pasture soil.</title>
        <authorList>
            <person name="Kant R."/>
            <person name="van Passel M.W."/>
            <person name="Sangwan P."/>
            <person name="Palva A."/>
            <person name="Lucas S."/>
            <person name="Copeland A."/>
            <person name="Lapidus A."/>
            <person name="Glavina Del Rio T."/>
            <person name="Dalin E."/>
            <person name="Tice H."/>
            <person name="Bruce D."/>
            <person name="Goodwin L."/>
            <person name="Pitluck S."/>
            <person name="Chertkov O."/>
            <person name="Larimer F.W."/>
            <person name="Land M.L."/>
            <person name="Hauser L."/>
            <person name="Brettin T.S."/>
            <person name="Detter J.C."/>
            <person name="Han S."/>
            <person name="de Vos W.M."/>
            <person name="Janssen P.H."/>
            <person name="Smidt H."/>
        </authorList>
    </citation>
    <scope>NUCLEOTIDE SEQUENCE [LARGE SCALE GENOMIC DNA]</scope>
    <source>
        <strain evidence="3 4">Ellin514</strain>
    </source>
</reference>
<dbReference type="AlphaFoldDB" id="B9XRH0"/>
<keyword evidence="2" id="KW-0732">Signal</keyword>
<feature type="region of interest" description="Disordered" evidence="1">
    <location>
        <begin position="159"/>
        <end position="178"/>
    </location>
</feature>
<dbReference type="Proteomes" id="UP000003688">
    <property type="component" value="Unassembled WGS sequence"/>
</dbReference>
<dbReference type="STRING" id="320771.Cflav_PD0591"/>
<dbReference type="EMBL" id="ABOX02000064">
    <property type="protein sequence ID" value="EEF57541.1"/>
    <property type="molecule type" value="Genomic_DNA"/>
</dbReference>
<name>B9XRH0_PEDPL</name>